<comment type="subcellular location">
    <subcellularLocation>
        <location evidence="2">Cell membrane</location>
    </subcellularLocation>
</comment>
<keyword evidence="5" id="KW-1003">Cell membrane</keyword>
<evidence type="ECO:0000256" key="5">
    <source>
        <dbReference type="ARBA" id="ARBA00022475"/>
    </source>
</evidence>
<evidence type="ECO:0000256" key="2">
    <source>
        <dbReference type="ARBA" id="ARBA00004236"/>
    </source>
</evidence>
<feature type="compositionally biased region" description="Polar residues" evidence="8">
    <location>
        <begin position="152"/>
        <end position="175"/>
    </location>
</feature>
<comment type="function">
    <text evidence="1">Involved in auxin transport. Regulator of the auxin signaling pathway.</text>
</comment>
<comment type="similarity">
    <text evidence="3">Belongs to the BIG GRAIN 1 (BG1) plant protein family.</text>
</comment>
<evidence type="ECO:0000313" key="10">
    <source>
        <dbReference type="RefSeq" id="XP_011018975.1"/>
    </source>
</evidence>
<feature type="compositionally biased region" description="Polar residues" evidence="8">
    <location>
        <begin position="1"/>
        <end position="10"/>
    </location>
</feature>
<organism evidence="9 10">
    <name type="scientific">Populus euphratica</name>
    <name type="common">Euphrates poplar</name>
    <dbReference type="NCBI Taxonomy" id="75702"/>
    <lineage>
        <taxon>Eukaryota</taxon>
        <taxon>Viridiplantae</taxon>
        <taxon>Streptophyta</taxon>
        <taxon>Embryophyta</taxon>
        <taxon>Tracheophyta</taxon>
        <taxon>Spermatophyta</taxon>
        <taxon>Magnoliopsida</taxon>
        <taxon>eudicotyledons</taxon>
        <taxon>Gunneridae</taxon>
        <taxon>Pentapetalae</taxon>
        <taxon>rosids</taxon>
        <taxon>fabids</taxon>
        <taxon>Malpighiales</taxon>
        <taxon>Salicaceae</taxon>
        <taxon>Saliceae</taxon>
        <taxon>Populus</taxon>
    </lineage>
</organism>
<dbReference type="GO" id="GO:0005886">
    <property type="term" value="C:plasma membrane"/>
    <property type="evidence" value="ECO:0007669"/>
    <property type="project" value="UniProtKB-SubCell"/>
</dbReference>
<protein>
    <submittedName>
        <fullName evidence="10">Uncharacterized protein LOC105121842</fullName>
    </submittedName>
</protein>
<dbReference type="KEGG" id="peu:105121842"/>
<name>A0AAJ6TWU9_POPEU</name>
<keyword evidence="9" id="KW-1185">Reference proteome</keyword>
<dbReference type="GeneID" id="105121842"/>
<gene>
    <name evidence="10" type="primary">LOC105121842</name>
</gene>
<dbReference type="InterPro" id="IPR039621">
    <property type="entry name" value="BG1-like"/>
</dbReference>
<dbReference type="AlphaFoldDB" id="A0AAJ6TWU9"/>
<evidence type="ECO:0000313" key="9">
    <source>
        <dbReference type="Proteomes" id="UP000694918"/>
    </source>
</evidence>
<dbReference type="PANTHER" id="PTHR33541:SF11">
    <property type="entry name" value="PROTEIN BIG GRAIN 1-LIKE E"/>
    <property type="match status" value="1"/>
</dbReference>
<feature type="region of interest" description="Disordered" evidence="8">
    <location>
        <begin position="119"/>
        <end position="189"/>
    </location>
</feature>
<evidence type="ECO:0000256" key="4">
    <source>
        <dbReference type="ARBA" id="ARBA00022448"/>
    </source>
</evidence>
<evidence type="ECO:0000256" key="1">
    <source>
        <dbReference type="ARBA" id="ARBA00002281"/>
    </source>
</evidence>
<dbReference type="PANTHER" id="PTHR33541">
    <property type="entry name" value="PROTEIN BIG GRAIN 1-LIKE A-RELATED"/>
    <property type="match status" value="1"/>
</dbReference>
<dbReference type="Proteomes" id="UP000694918">
    <property type="component" value="Unplaced"/>
</dbReference>
<feature type="region of interest" description="Disordered" evidence="8">
    <location>
        <begin position="1"/>
        <end position="23"/>
    </location>
</feature>
<keyword evidence="6" id="KW-0472">Membrane</keyword>
<dbReference type="RefSeq" id="XP_011018975.1">
    <property type="nucleotide sequence ID" value="XM_011020673.1"/>
</dbReference>
<proteinExistence type="inferred from homology"/>
<accession>A0AAJ6TWU9</accession>
<evidence type="ECO:0000256" key="6">
    <source>
        <dbReference type="ARBA" id="ARBA00023136"/>
    </source>
</evidence>
<keyword evidence="7" id="KW-0927">Auxin signaling pathway</keyword>
<evidence type="ECO:0000256" key="3">
    <source>
        <dbReference type="ARBA" id="ARBA00010067"/>
    </source>
</evidence>
<evidence type="ECO:0000256" key="7">
    <source>
        <dbReference type="ARBA" id="ARBA00023294"/>
    </source>
</evidence>
<keyword evidence="4" id="KW-0813">Transport</keyword>
<evidence type="ECO:0000256" key="8">
    <source>
        <dbReference type="SAM" id="MobiDB-lite"/>
    </source>
</evidence>
<dbReference type="GO" id="GO:0009734">
    <property type="term" value="P:auxin-activated signaling pathway"/>
    <property type="evidence" value="ECO:0007669"/>
    <property type="project" value="UniProtKB-KW"/>
</dbReference>
<sequence>MSITGLSSDTGKPYKKSLHRRNDSDELGVFEAARYFSGYNEAGAGYNGAVYTQKVMREDHKHSWRGGRVSLDVPMRNPLPHHLHQHSHTVEKQILKEKKYKQPSSPGGRLASFLNSLFNQTSSKKKKSKSTTQSMKDDDESPGGRRKRRSSVSHFRSSGTSADTKSLYSSSSSGFMTPPPYTHTPTKGYKEFRSYSDHRQIVSLPKQNGIVKSIALRNEILDDKKNTDLSWLEEKYKFNDGFSGQKVPRNHGNQHLEKDRTWVDQYPSEAKECRKFDEVDDGTESDSSSDLFELQNYDLAGTYSNGLPVYETTHMDSIKRGAVPISNGTL</sequence>
<reference evidence="10" key="1">
    <citation type="submission" date="2025-08" db="UniProtKB">
        <authorList>
            <consortium name="RefSeq"/>
        </authorList>
    </citation>
    <scope>IDENTIFICATION</scope>
</reference>